<feature type="domain" description="F-box" evidence="2">
    <location>
        <begin position="59"/>
        <end position="106"/>
    </location>
</feature>
<dbReference type="InterPro" id="IPR032675">
    <property type="entry name" value="LRR_dom_sf"/>
</dbReference>
<dbReference type="Gene3D" id="1.20.1280.50">
    <property type="match status" value="1"/>
</dbReference>
<evidence type="ECO:0000313" key="3">
    <source>
        <dbReference type="EnsemblMetazoa" id="SMAR003697-PA"/>
    </source>
</evidence>
<dbReference type="SUPFAM" id="SSF52047">
    <property type="entry name" value="RNI-like"/>
    <property type="match status" value="1"/>
</dbReference>
<dbReference type="PANTHER" id="PTHR13318">
    <property type="entry name" value="PARTNER OF PAIRED, ISOFORM B-RELATED"/>
    <property type="match status" value="1"/>
</dbReference>
<dbReference type="eggNOG" id="KOG1947">
    <property type="taxonomic scope" value="Eukaryota"/>
</dbReference>
<name>T1IRK2_STRMM</name>
<proteinExistence type="predicted"/>
<dbReference type="InterPro" id="IPR001810">
    <property type="entry name" value="F-box_dom"/>
</dbReference>
<dbReference type="SMART" id="SM00256">
    <property type="entry name" value="FBOX"/>
    <property type="match status" value="1"/>
</dbReference>
<dbReference type="Proteomes" id="UP000014500">
    <property type="component" value="Unassembled WGS sequence"/>
</dbReference>
<dbReference type="EnsemblMetazoa" id="SMAR003697-RA">
    <property type="protein sequence ID" value="SMAR003697-PA"/>
    <property type="gene ID" value="SMAR003697"/>
</dbReference>
<dbReference type="InterPro" id="IPR057207">
    <property type="entry name" value="FBXL15_LRR"/>
</dbReference>
<evidence type="ECO:0000313" key="4">
    <source>
        <dbReference type="Proteomes" id="UP000014500"/>
    </source>
</evidence>
<keyword evidence="1" id="KW-0833">Ubl conjugation pathway</keyword>
<dbReference type="PhylomeDB" id="T1IRK2"/>
<dbReference type="SMART" id="SM00367">
    <property type="entry name" value="LRR_CC"/>
    <property type="match status" value="6"/>
</dbReference>
<dbReference type="PROSITE" id="PS50181">
    <property type="entry name" value="FBOX"/>
    <property type="match status" value="1"/>
</dbReference>
<organism evidence="3 4">
    <name type="scientific">Strigamia maritima</name>
    <name type="common">European centipede</name>
    <name type="synonym">Geophilus maritimus</name>
    <dbReference type="NCBI Taxonomy" id="126957"/>
    <lineage>
        <taxon>Eukaryota</taxon>
        <taxon>Metazoa</taxon>
        <taxon>Ecdysozoa</taxon>
        <taxon>Arthropoda</taxon>
        <taxon>Myriapoda</taxon>
        <taxon>Chilopoda</taxon>
        <taxon>Pleurostigmophora</taxon>
        <taxon>Geophilomorpha</taxon>
        <taxon>Linotaeniidae</taxon>
        <taxon>Strigamia</taxon>
    </lineage>
</organism>
<dbReference type="STRING" id="126957.T1IRK2"/>
<dbReference type="OMA" id="VYLIGCK"/>
<dbReference type="InterPro" id="IPR006553">
    <property type="entry name" value="Leu-rich_rpt_Cys-con_subtyp"/>
</dbReference>
<dbReference type="Pfam" id="PF12937">
    <property type="entry name" value="F-box-like"/>
    <property type="match status" value="1"/>
</dbReference>
<protein>
    <recommendedName>
        <fullName evidence="2">F-box domain-containing protein</fullName>
    </recommendedName>
</protein>
<dbReference type="SUPFAM" id="SSF81383">
    <property type="entry name" value="F-box domain"/>
    <property type="match status" value="1"/>
</dbReference>
<accession>T1IRK2</accession>
<dbReference type="HOGENOM" id="CLU_039973_0_0_1"/>
<reference evidence="3" key="2">
    <citation type="submission" date="2015-02" db="UniProtKB">
        <authorList>
            <consortium name="EnsemblMetazoa"/>
        </authorList>
    </citation>
    <scope>IDENTIFICATION</scope>
</reference>
<dbReference type="GO" id="GO:0019005">
    <property type="term" value="C:SCF ubiquitin ligase complex"/>
    <property type="evidence" value="ECO:0007669"/>
    <property type="project" value="TreeGrafter"/>
</dbReference>
<dbReference type="AlphaFoldDB" id="T1IRK2"/>
<evidence type="ECO:0000256" key="1">
    <source>
        <dbReference type="ARBA" id="ARBA00022786"/>
    </source>
</evidence>
<dbReference type="PANTHER" id="PTHR13318:SF190">
    <property type="entry name" value="PARTNER OF PAIRED, ISOFORM B"/>
    <property type="match status" value="1"/>
</dbReference>
<dbReference type="EMBL" id="JH431367">
    <property type="status" value="NOT_ANNOTATED_CDS"/>
    <property type="molecule type" value="Genomic_DNA"/>
</dbReference>
<evidence type="ECO:0000259" key="2">
    <source>
        <dbReference type="PROSITE" id="PS50181"/>
    </source>
</evidence>
<dbReference type="InterPro" id="IPR036047">
    <property type="entry name" value="F-box-like_dom_sf"/>
</dbReference>
<keyword evidence="4" id="KW-1185">Reference proteome</keyword>
<reference evidence="4" key="1">
    <citation type="submission" date="2011-05" db="EMBL/GenBank/DDBJ databases">
        <authorList>
            <person name="Richards S.R."/>
            <person name="Qu J."/>
            <person name="Jiang H."/>
            <person name="Jhangiani S.N."/>
            <person name="Agravi P."/>
            <person name="Goodspeed R."/>
            <person name="Gross S."/>
            <person name="Mandapat C."/>
            <person name="Jackson L."/>
            <person name="Mathew T."/>
            <person name="Pu L."/>
            <person name="Thornton R."/>
            <person name="Saada N."/>
            <person name="Wilczek-Boney K.B."/>
            <person name="Lee S."/>
            <person name="Kovar C."/>
            <person name="Wu Y."/>
            <person name="Scherer S.E."/>
            <person name="Worley K.C."/>
            <person name="Muzny D.M."/>
            <person name="Gibbs R."/>
        </authorList>
    </citation>
    <scope>NUCLEOTIDE SEQUENCE</scope>
    <source>
        <strain evidence="4">Brora</strain>
    </source>
</reference>
<dbReference type="Pfam" id="PF25372">
    <property type="entry name" value="DUF7885"/>
    <property type="match status" value="1"/>
</dbReference>
<dbReference type="GO" id="GO:0031146">
    <property type="term" value="P:SCF-dependent proteasomal ubiquitin-dependent protein catabolic process"/>
    <property type="evidence" value="ECO:0007669"/>
    <property type="project" value="TreeGrafter"/>
</dbReference>
<sequence length="468" mass="52812">MDLEDDYFLTDRHEIQVPFTENHVSDNIQDASCQCDLIRDLISHSPVVEKRDYEEQNGTSIFEILPNELQCKILSYLTPRELCFSVLTVCKKWHQMALEPMLWLHLDFDNDIIQPEVVVSILKRTPLIRYLELRQYNDLWQMMPSIVNCNLLTSLDLGWCGGVSVAIVTLLVTHCPLVEALNVEGCRSVDHAVVCHIVGWKKLRKLNLSHCTLVRNESVVLIAKCCALEEFNVDGLASISDGAILGLIEHRKLVLRKLYLDGDELTDVTYRNLVECCGLKELSISFADLMSDDGLMAIKELRCLEYLKVKRGSELSDASLRSLFDGTNMRKLTCLDLTSCSNFDDVGVEVMTKCCPALKSISLAWCWDISDRGLEAIVSSCRNAEIVYLAGLVRITGACLINIPLCLPKLVFLDLQQCARIIDDILEDVVRQKPDLKILDYYGAEVECDKPISRVPRVRTCSVATECS</sequence>
<dbReference type="Gene3D" id="3.80.10.10">
    <property type="entry name" value="Ribonuclease Inhibitor"/>
    <property type="match status" value="2"/>
</dbReference>